<proteinExistence type="predicted"/>
<evidence type="ECO:0000256" key="2">
    <source>
        <dbReference type="ARBA" id="ARBA00022692"/>
    </source>
</evidence>
<keyword evidence="7" id="KW-1185">Reference proteome</keyword>
<evidence type="ECO:0000256" key="5">
    <source>
        <dbReference type="SAM" id="Phobius"/>
    </source>
</evidence>
<feature type="transmembrane region" description="Helical" evidence="5">
    <location>
        <begin position="111"/>
        <end position="130"/>
    </location>
</feature>
<dbReference type="Proteomes" id="UP001597216">
    <property type="component" value="Unassembled WGS sequence"/>
</dbReference>
<name>A0ABW3T2W7_9CAUL</name>
<keyword evidence="3 5" id="KW-1133">Transmembrane helix</keyword>
<dbReference type="EMBL" id="JBHTLQ010000011">
    <property type="protein sequence ID" value="MFD1190317.1"/>
    <property type="molecule type" value="Genomic_DNA"/>
</dbReference>
<reference evidence="7" key="1">
    <citation type="journal article" date="2019" name="Int. J. Syst. Evol. Microbiol.">
        <title>The Global Catalogue of Microorganisms (GCM) 10K type strain sequencing project: providing services to taxonomists for standard genome sequencing and annotation.</title>
        <authorList>
            <consortium name="The Broad Institute Genomics Platform"/>
            <consortium name="The Broad Institute Genome Sequencing Center for Infectious Disease"/>
            <person name="Wu L."/>
            <person name="Ma J."/>
        </authorList>
    </citation>
    <scope>NUCLEOTIDE SEQUENCE [LARGE SCALE GENOMIC DNA]</scope>
    <source>
        <strain evidence="7">CCUG 55074</strain>
    </source>
</reference>
<accession>A0ABW3T2W7</accession>
<dbReference type="Gene3D" id="1.20.120.550">
    <property type="entry name" value="Membrane associated eicosanoid/glutathione metabolism-like domain"/>
    <property type="match status" value="1"/>
</dbReference>
<comment type="subcellular location">
    <subcellularLocation>
        <location evidence="1">Membrane</location>
    </subcellularLocation>
</comment>
<gene>
    <name evidence="6" type="ORF">ACFQ27_06970</name>
</gene>
<dbReference type="InterPro" id="IPR001129">
    <property type="entry name" value="Membr-assoc_MAPEG"/>
</dbReference>
<dbReference type="InterPro" id="IPR023352">
    <property type="entry name" value="MAPEG-like_dom_sf"/>
</dbReference>
<feature type="transmembrane region" description="Helical" evidence="5">
    <location>
        <begin position="6"/>
        <end position="27"/>
    </location>
</feature>
<organism evidence="6 7">
    <name type="scientific">Phenylobacterium conjunctum</name>
    <dbReference type="NCBI Taxonomy" id="1298959"/>
    <lineage>
        <taxon>Bacteria</taxon>
        <taxon>Pseudomonadati</taxon>
        <taxon>Pseudomonadota</taxon>
        <taxon>Alphaproteobacteria</taxon>
        <taxon>Caulobacterales</taxon>
        <taxon>Caulobacteraceae</taxon>
        <taxon>Phenylobacterium</taxon>
    </lineage>
</organism>
<feature type="transmembrane region" description="Helical" evidence="5">
    <location>
        <begin position="69"/>
        <end position="91"/>
    </location>
</feature>
<comment type="caution">
    <text evidence="6">The sequence shown here is derived from an EMBL/GenBank/DDBJ whole genome shotgun (WGS) entry which is preliminary data.</text>
</comment>
<evidence type="ECO:0000313" key="6">
    <source>
        <dbReference type="EMBL" id="MFD1190317.1"/>
    </source>
</evidence>
<evidence type="ECO:0000256" key="1">
    <source>
        <dbReference type="ARBA" id="ARBA00004370"/>
    </source>
</evidence>
<dbReference type="RefSeq" id="WP_374344955.1">
    <property type="nucleotide sequence ID" value="NZ_JBHTLQ010000011.1"/>
</dbReference>
<dbReference type="SUPFAM" id="SSF161084">
    <property type="entry name" value="MAPEG domain-like"/>
    <property type="match status" value="1"/>
</dbReference>
<keyword evidence="4 5" id="KW-0472">Membrane</keyword>
<evidence type="ECO:0000256" key="4">
    <source>
        <dbReference type="ARBA" id="ARBA00023136"/>
    </source>
</evidence>
<protein>
    <submittedName>
        <fullName evidence="6">MAPEG family protein</fullName>
    </submittedName>
</protein>
<evidence type="ECO:0000256" key="3">
    <source>
        <dbReference type="ARBA" id="ARBA00022989"/>
    </source>
</evidence>
<dbReference type="Pfam" id="PF01124">
    <property type="entry name" value="MAPEG"/>
    <property type="match status" value="1"/>
</dbReference>
<sequence>MSVELTMLAYCVALLLVLIVIQVVAGIRTQGLMPLANSRDDLPPPGVFQARAGRVVQNHREGLTMMAPLLLMVAVMDASSPLTVLGAQLFFYSRVAHAVVYLAGLPLIRPLIWGVGLAGIVMVLAHLLGFA</sequence>
<evidence type="ECO:0000313" key="7">
    <source>
        <dbReference type="Proteomes" id="UP001597216"/>
    </source>
</evidence>
<keyword evidence="2 5" id="KW-0812">Transmembrane</keyword>